<dbReference type="Proteomes" id="UP000613177">
    <property type="component" value="Unassembled WGS sequence"/>
</dbReference>
<accession>A0A8H7W1B9</accession>
<evidence type="ECO:0000313" key="1">
    <source>
        <dbReference type="EMBL" id="KAG2236318.1"/>
    </source>
</evidence>
<proteinExistence type="predicted"/>
<dbReference type="GO" id="GO:0072686">
    <property type="term" value="C:mitotic spindle"/>
    <property type="evidence" value="ECO:0007669"/>
    <property type="project" value="InterPro"/>
</dbReference>
<protein>
    <submittedName>
        <fullName evidence="1">Uncharacterized protein</fullName>
    </submittedName>
</protein>
<dbReference type="GO" id="GO:0042729">
    <property type="term" value="C:DASH complex"/>
    <property type="evidence" value="ECO:0007669"/>
    <property type="project" value="InterPro"/>
</dbReference>
<name>A0A8H7W1B9_9FUNG</name>
<keyword evidence="2" id="KW-1185">Reference proteome</keyword>
<gene>
    <name evidence="1" type="ORF">INT48_001382</name>
</gene>
<sequence length="75" mass="8641">MPALEEAIISEGQLLLEQTAKINATLIELNESQVITMIEKLRQIEKKMSTAFTYFKASMYTNNYQDKEDTNRPVI</sequence>
<dbReference type="Pfam" id="PF08656">
    <property type="entry name" value="DASH_Dad3"/>
    <property type="match status" value="1"/>
</dbReference>
<evidence type="ECO:0000313" key="2">
    <source>
        <dbReference type="Proteomes" id="UP000613177"/>
    </source>
</evidence>
<reference evidence="1" key="1">
    <citation type="submission" date="2021-01" db="EMBL/GenBank/DDBJ databases">
        <title>Metabolic potential, ecology and presence of endohyphal bacteria is reflected in genomic diversity of Mucoromycotina.</title>
        <authorList>
            <person name="Muszewska A."/>
            <person name="Okrasinska A."/>
            <person name="Steczkiewicz K."/>
            <person name="Drgas O."/>
            <person name="Orlowska M."/>
            <person name="Perlinska-Lenart U."/>
            <person name="Aleksandrzak-Piekarczyk T."/>
            <person name="Szatraj K."/>
            <person name="Zielenkiewicz U."/>
            <person name="Pilsyk S."/>
            <person name="Malc E."/>
            <person name="Mieczkowski P."/>
            <person name="Kruszewska J.S."/>
            <person name="Biernat P."/>
            <person name="Pawlowska J."/>
        </authorList>
    </citation>
    <scope>NUCLEOTIDE SEQUENCE</scope>
    <source>
        <strain evidence="1">WA0000018081</strain>
    </source>
</reference>
<dbReference type="EMBL" id="JAEPRE010000019">
    <property type="protein sequence ID" value="KAG2236318.1"/>
    <property type="molecule type" value="Genomic_DNA"/>
</dbReference>
<comment type="caution">
    <text evidence="1">The sequence shown here is derived from an EMBL/GenBank/DDBJ whole genome shotgun (WGS) entry which is preliminary data.</text>
</comment>
<organism evidence="1 2">
    <name type="scientific">Thamnidium elegans</name>
    <dbReference type="NCBI Taxonomy" id="101142"/>
    <lineage>
        <taxon>Eukaryota</taxon>
        <taxon>Fungi</taxon>
        <taxon>Fungi incertae sedis</taxon>
        <taxon>Mucoromycota</taxon>
        <taxon>Mucoromycotina</taxon>
        <taxon>Mucoromycetes</taxon>
        <taxon>Mucorales</taxon>
        <taxon>Mucorineae</taxon>
        <taxon>Mucoraceae</taxon>
        <taxon>Thamnidium</taxon>
    </lineage>
</organism>
<dbReference type="GO" id="GO:0008608">
    <property type="term" value="P:attachment of spindle microtubules to kinetochore"/>
    <property type="evidence" value="ECO:0007669"/>
    <property type="project" value="InterPro"/>
</dbReference>
<dbReference type="InterPro" id="IPR013965">
    <property type="entry name" value="DASH_Dad3"/>
</dbReference>
<dbReference type="AlphaFoldDB" id="A0A8H7W1B9"/>